<dbReference type="GO" id="GO:0003735">
    <property type="term" value="F:structural constituent of ribosome"/>
    <property type="evidence" value="ECO:0007669"/>
    <property type="project" value="InterPro"/>
</dbReference>
<comment type="similarity">
    <text evidence="1">Belongs to the bacterial ribosomal protein bL33 family.</text>
</comment>
<dbReference type="SUPFAM" id="SSF57829">
    <property type="entry name" value="Zn-binding ribosomal proteins"/>
    <property type="match status" value="1"/>
</dbReference>
<feature type="chain" id="PRO_5012721693" description="50S ribosomal protein L33" evidence="4">
    <location>
        <begin position="21"/>
        <end position="121"/>
    </location>
</feature>
<dbReference type="STRING" id="94643.A0A2A9MPM8"/>
<accession>A0A2A9MPM8</accession>
<evidence type="ECO:0008006" key="7">
    <source>
        <dbReference type="Google" id="ProtNLM"/>
    </source>
</evidence>
<evidence type="ECO:0000313" key="6">
    <source>
        <dbReference type="Proteomes" id="UP000224006"/>
    </source>
</evidence>
<dbReference type="Pfam" id="PF00471">
    <property type="entry name" value="Ribosomal_L33"/>
    <property type="match status" value="1"/>
</dbReference>
<dbReference type="VEuPathDB" id="ToxoDB:BESB_001240"/>
<protein>
    <recommendedName>
        <fullName evidence="7">50S ribosomal protein L33</fullName>
    </recommendedName>
</protein>
<dbReference type="NCBIfam" id="NF001764">
    <property type="entry name" value="PRK00504.1"/>
    <property type="match status" value="1"/>
</dbReference>
<feature type="signal peptide" evidence="4">
    <location>
        <begin position="1"/>
        <end position="20"/>
    </location>
</feature>
<dbReference type="EMBL" id="NWUJ01000001">
    <property type="protein sequence ID" value="PFH37782.1"/>
    <property type="molecule type" value="Genomic_DNA"/>
</dbReference>
<evidence type="ECO:0000313" key="5">
    <source>
        <dbReference type="EMBL" id="PFH37782.1"/>
    </source>
</evidence>
<dbReference type="OrthoDB" id="361870at2759"/>
<evidence type="ECO:0000256" key="2">
    <source>
        <dbReference type="ARBA" id="ARBA00022980"/>
    </source>
</evidence>
<keyword evidence="3" id="KW-0687">Ribonucleoprotein</keyword>
<dbReference type="HAMAP" id="MF_00294">
    <property type="entry name" value="Ribosomal_bL33"/>
    <property type="match status" value="1"/>
</dbReference>
<reference evidence="5 6" key="1">
    <citation type="submission" date="2017-09" db="EMBL/GenBank/DDBJ databases">
        <title>Genome sequencing of Besnoitia besnoiti strain Bb-Ger1.</title>
        <authorList>
            <person name="Schares G."/>
            <person name="Venepally P."/>
            <person name="Lorenzi H.A."/>
        </authorList>
    </citation>
    <scope>NUCLEOTIDE SEQUENCE [LARGE SCALE GENOMIC DNA]</scope>
    <source>
        <strain evidence="5 6">Bb-Ger1</strain>
    </source>
</reference>
<keyword evidence="4" id="KW-0732">Signal</keyword>
<evidence type="ECO:0000256" key="3">
    <source>
        <dbReference type="ARBA" id="ARBA00023274"/>
    </source>
</evidence>
<dbReference type="NCBIfam" id="TIGR01023">
    <property type="entry name" value="rpmG_bact"/>
    <property type="match status" value="1"/>
</dbReference>
<dbReference type="GeneID" id="40305187"/>
<dbReference type="Proteomes" id="UP000224006">
    <property type="component" value="Chromosome I"/>
</dbReference>
<dbReference type="PANTHER" id="PTHR43168">
    <property type="entry name" value="50S RIBOSOMAL PROTEIN L33, CHLOROPLASTIC"/>
    <property type="match status" value="1"/>
</dbReference>
<dbReference type="NCBIfam" id="NF001860">
    <property type="entry name" value="PRK00595.1"/>
    <property type="match status" value="1"/>
</dbReference>
<dbReference type="KEGG" id="bbes:BESB_001240"/>
<comment type="caution">
    <text evidence="5">The sequence shown here is derived from an EMBL/GenBank/DDBJ whole genome shotgun (WGS) entry which is preliminary data.</text>
</comment>
<evidence type="ECO:0000256" key="1">
    <source>
        <dbReference type="ARBA" id="ARBA00007596"/>
    </source>
</evidence>
<dbReference type="GO" id="GO:0006412">
    <property type="term" value="P:translation"/>
    <property type="evidence" value="ECO:0007669"/>
    <property type="project" value="InterPro"/>
</dbReference>
<organism evidence="5 6">
    <name type="scientific">Besnoitia besnoiti</name>
    <name type="common">Apicomplexan protozoan</name>
    <dbReference type="NCBI Taxonomy" id="94643"/>
    <lineage>
        <taxon>Eukaryota</taxon>
        <taxon>Sar</taxon>
        <taxon>Alveolata</taxon>
        <taxon>Apicomplexa</taxon>
        <taxon>Conoidasida</taxon>
        <taxon>Coccidia</taxon>
        <taxon>Eucoccidiorida</taxon>
        <taxon>Eimeriorina</taxon>
        <taxon>Sarcocystidae</taxon>
        <taxon>Besnoitia</taxon>
    </lineage>
</organism>
<dbReference type="AlphaFoldDB" id="A0A2A9MPM8"/>
<gene>
    <name evidence="5" type="ORF">BESB_001240</name>
</gene>
<name>A0A2A9MPM8_BESBE</name>
<keyword evidence="6" id="KW-1185">Reference proteome</keyword>
<evidence type="ECO:0000256" key="4">
    <source>
        <dbReference type="SAM" id="SignalP"/>
    </source>
</evidence>
<dbReference type="PANTHER" id="PTHR43168:SF2">
    <property type="entry name" value="LARGE RIBOSOMAL SUBUNIT PROTEIN BL33C"/>
    <property type="match status" value="1"/>
</dbReference>
<dbReference type="Gene3D" id="2.20.28.120">
    <property type="entry name" value="Ribosomal protein L33"/>
    <property type="match status" value="1"/>
</dbReference>
<dbReference type="RefSeq" id="XP_029221791.1">
    <property type="nucleotide sequence ID" value="XM_029358879.1"/>
</dbReference>
<dbReference type="GO" id="GO:0005840">
    <property type="term" value="C:ribosome"/>
    <property type="evidence" value="ECO:0007669"/>
    <property type="project" value="UniProtKB-KW"/>
</dbReference>
<dbReference type="InterPro" id="IPR038584">
    <property type="entry name" value="Ribosomal_bL33_sf"/>
</dbReference>
<dbReference type="GO" id="GO:1990904">
    <property type="term" value="C:ribonucleoprotein complex"/>
    <property type="evidence" value="ECO:0007669"/>
    <property type="project" value="UniProtKB-KW"/>
</dbReference>
<dbReference type="InterPro" id="IPR011332">
    <property type="entry name" value="Ribosomal_zn-bd"/>
</dbReference>
<sequence length="121" mass="13697">MKVPALAVSVITLLCVLVQEFTGLCYRLVPLHPAPFVYSSAPAPRSFIPAPRPAGRRSLNLFMKKKGGRVLVTLECTEARALGMPPSRYITSKNRRTTPEPLVLRKYNKYLRRHTIHKEIK</sequence>
<proteinExistence type="inferred from homology"/>
<dbReference type="InterPro" id="IPR001705">
    <property type="entry name" value="Ribosomal_bL33"/>
</dbReference>
<dbReference type="GO" id="GO:0005737">
    <property type="term" value="C:cytoplasm"/>
    <property type="evidence" value="ECO:0007669"/>
    <property type="project" value="UniProtKB-ARBA"/>
</dbReference>
<keyword evidence="2" id="KW-0689">Ribosomal protein</keyword>